<gene>
    <name evidence="2" type="ORF">C1I89_02160</name>
</gene>
<protein>
    <submittedName>
        <fullName evidence="2">Enoyl-CoA hydratase</fullName>
    </submittedName>
</protein>
<reference evidence="2 3" key="1">
    <citation type="submission" date="2018-01" db="EMBL/GenBank/DDBJ databases">
        <title>The draft genome of an aniline degradation strain ANB-1.</title>
        <authorList>
            <person name="Zhang L."/>
            <person name="Jiang J."/>
        </authorList>
    </citation>
    <scope>NUCLEOTIDE SEQUENCE [LARGE SCALE GENOMIC DNA]</scope>
    <source>
        <strain evidence="2 3">ANB-1</strain>
    </source>
</reference>
<evidence type="ECO:0000256" key="1">
    <source>
        <dbReference type="RuleBase" id="RU003707"/>
    </source>
</evidence>
<comment type="similarity">
    <text evidence="1">Belongs to the enoyl-CoA hydratase/isomerase family.</text>
</comment>
<dbReference type="Gene3D" id="3.90.226.10">
    <property type="entry name" value="2-enoyl-CoA Hydratase, Chain A, domain 1"/>
    <property type="match status" value="1"/>
</dbReference>
<keyword evidence="3" id="KW-1185">Reference proteome</keyword>
<dbReference type="InterPro" id="IPR029045">
    <property type="entry name" value="ClpP/crotonase-like_dom_sf"/>
</dbReference>
<proteinExistence type="inferred from homology"/>
<dbReference type="CDD" id="cd06558">
    <property type="entry name" value="crotonase-like"/>
    <property type="match status" value="1"/>
</dbReference>
<dbReference type="InterPro" id="IPR001753">
    <property type="entry name" value="Enoyl-CoA_hydra/iso"/>
</dbReference>
<evidence type="ECO:0000313" key="2">
    <source>
        <dbReference type="EMBL" id="PND35220.1"/>
    </source>
</evidence>
<dbReference type="SUPFAM" id="SSF52096">
    <property type="entry name" value="ClpP/crotonase"/>
    <property type="match status" value="1"/>
</dbReference>
<comment type="caution">
    <text evidence="2">The sequence shown here is derived from an EMBL/GenBank/DDBJ whole genome shotgun (WGS) entry which is preliminary data.</text>
</comment>
<evidence type="ECO:0000313" key="3">
    <source>
        <dbReference type="Proteomes" id="UP000235994"/>
    </source>
</evidence>
<dbReference type="PANTHER" id="PTHR43459">
    <property type="entry name" value="ENOYL-COA HYDRATASE"/>
    <property type="match status" value="1"/>
</dbReference>
<dbReference type="PANTHER" id="PTHR43459:SF1">
    <property type="entry name" value="EG:BACN32G11.4 PROTEIN"/>
    <property type="match status" value="1"/>
</dbReference>
<dbReference type="Proteomes" id="UP000235994">
    <property type="component" value="Unassembled WGS sequence"/>
</dbReference>
<dbReference type="GO" id="GO:0003824">
    <property type="term" value="F:catalytic activity"/>
    <property type="evidence" value="ECO:0007669"/>
    <property type="project" value="InterPro"/>
</dbReference>
<accession>A0A2N8KP63</accession>
<dbReference type="RefSeq" id="WP_102771163.1">
    <property type="nucleotide sequence ID" value="NZ_POQS01000001.1"/>
</dbReference>
<dbReference type="EMBL" id="POQS01000001">
    <property type="protein sequence ID" value="PND35220.1"/>
    <property type="molecule type" value="Genomic_DNA"/>
</dbReference>
<dbReference type="Pfam" id="PF00378">
    <property type="entry name" value="ECH_1"/>
    <property type="match status" value="1"/>
</dbReference>
<organism evidence="2 3">
    <name type="scientific">Achromobacter pulmonis</name>
    <dbReference type="NCBI Taxonomy" id="1389932"/>
    <lineage>
        <taxon>Bacteria</taxon>
        <taxon>Pseudomonadati</taxon>
        <taxon>Pseudomonadota</taxon>
        <taxon>Betaproteobacteria</taxon>
        <taxon>Burkholderiales</taxon>
        <taxon>Alcaligenaceae</taxon>
        <taxon>Achromobacter</taxon>
    </lineage>
</organism>
<dbReference type="PROSITE" id="PS00166">
    <property type="entry name" value="ENOYL_COA_HYDRATASE"/>
    <property type="match status" value="1"/>
</dbReference>
<sequence length="267" mass="28335">MALEQELIVRLEAGVLWLTLNRPDRRNALSPALYEALRDALEAAGRDPAVGAVVLAGAGGAFCAGGDMDRMRRQAESAPPSPAQRIAAMRGRTRIVEYLHGMPKPAIAMIRGAAVGAGLSLALACDLRYGDASARLRTGFIGAGVPGDFGGHYFLPRIVGPAKARELYLRSPMLSAAQAERLGLLNAVYDPDRLEPEVAAIAGALARGPQPAVARMKENLNDGLALDLAALLDRECERHVECVDSPDHREAVLAFTQKRAPVFQGAA</sequence>
<dbReference type="AlphaFoldDB" id="A0A2N8KP63"/>
<name>A0A2N8KP63_9BURK</name>
<dbReference type="InterPro" id="IPR018376">
    <property type="entry name" value="Enoyl-CoA_hyd/isom_CS"/>
</dbReference>